<dbReference type="RefSeq" id="WP_216239869.1">
    <property type="nucleotide sequence ID" value="NZ_JABACJ020000002.1"/>
</dbReference>
<evidence type="ECO:0000313" key="2">
    <source>
        <dbReference type="Proteomes" id="UP000723714"/>
    </source>
</evidence>
<comment type="caution">
    <text evidence="1">The sequence shown here is derived from an EMBL/GenBank/DDBJ whole genome shotgun (WGS) entry which is preliminary data.</text>
</comment>
<evidence type="ECO:0000313" key="1">
    <source>
        <dbReference type="EMBL" id="MBU3875058.1"/>
    </source>
</evidence>
<dbReference type="Proteomes" id="UP000723714">
    <property type="component" value="Unassembled WGS sequence"/>
</dbReference>
<protein>
    <submittedName>
        <fullName evidence="1">DUF3795 domain-containing protein</fullName>
    </submittedName>
</protein>
<name>A0ABS6D0G8_9FIRM</name>
<sequence>MKNFIREDLLFSLCGLNCGLCTMHLDGYCPGCGGGEGNQSCKIAKCSLEHGKIEYCFQCRSFPCEKYDITEEYDSFITHRNRFKDFEKIKALGIEAYKTEQIEKTEILADLLKNYNDGRKKTFFCLAVNLLELDDLQAVMEKMKTAEQEKDVSVKEKALYLTELIQETASQKSVILKLRRKPPKNKEK</sequence>
<gene>
    <name evidence="1" type="ORF">HGO97_004430</name>
</gene>
<organism evidence="1 2">
    <name type="scientific">Faecalicatena faecalis</name>
    <dbReference type="NCBI Taxonomy" id="2726362"/>
    <lineage>
        <taxon>Bacteria</taxon>
        <taxon>Bacillati</taxon>
        <taxon>Bacillota</taxon>
        <taxon>Clostridia</taxon>
        <taxon>Lachnospirales</taxon>
        <taxon>Lachnospiraceae</taxon>
        <taxon>Faecalicatena</taxon>
    </lineage>
</organism>
<dbReference type="EMBL" id="JABACJ020000002">
    <property type="protein sequence ID" value="MBU3875058.1"/>
    <property type="molecule type" value="Genomic_DNA"/>
</dbReference>
<reference evidence="1 2" key="1">
    <citation type="submission" date="2021-06" db="EMBL/GenBank/DDBJ databases">
        <title>Faecalicatena sp. nov. isolated from porcine feces.</title>
        <authorList>
            <person name="Oh B.S."/>
            <person name="Lee J.H."/>
        </authorList>
    </citation>
    <scope>NUCLEOTIDE SEQUENCE [LARGE SCALE GENOMIC DNA]</scope>
    <source>
        <strain evidence="1 2">AGMB00832</strain>
    </source>
</reference>
<proteinExistence type="predicted"/>
<accession>A0ABS6D0G8</accession>
<keyword evidence="2" id="KW-1185">Reference proteome</keyword>